<gene>
    <name evidence="2" type="ORF">H9633_04280</name>
</gene>
<comment type="caution">
    <text evidence="2">The sequence shown here is derived from an EMBL/GenBank/DDBJ whole genome shotgun (WGS) entry which is preliminary data.</text>
</comment>
<dbReference type="EMBL" id="JACSPX010000001">
    <property type="protein sequence ID" value="MBD8011510.1"/>
    <property type="molecule type" value="Genomic_DNA"/>
</dbReference>
<protein>
    <submittedName>
        <fullName evidence="2">Uncharacterized protein</fullName>
    </submittedName>
</protein>
<proteinExistence type="predicted"/>
<feature type="transmembrane region" description="Helical" evidence="1">
    <location>
        <begin position="264"/>
        <end position="281"/>
    </location>
</feature>
<keyword evidence="3" id="KW-1185">Reference proteome</keyword>
<reference evidence="2 3" key="1">
    <citation type="submission" date="2020-08" db="EMBL/GenBank/DDBJ databases">
        <title>A Genomic Blueprint of the Chicken Gut Microbiome.</title>
        <authorList>
            <person name="Gilroy R."/>
            <person name="Ravi A."/>
            <person name="Getino M."/>
            <person name="Pursley I."/>
            <person name="Horton D.L."/>
            <person name="Alikhan N.-F."/>
            <person name="Baker D."/>
            <person name="Gharbi K."/>
            <person name="Hall N."/>
            <person name="Watson M."/>
            <person name="Adriaenssens E.M."/>
            <person name="Foster-Nyarko E."/>
            <person name="Jarju S."/>
            <person name="Secka A."/>
            <person name="Antonio M."/>
            <person name="Oren A."/>
            <person name="Chaudhuri R."/>
            <person name="La Ragione R.M."/>
            <person name="Hildebrand F."/>
            <person name="Pallen M.J."/>
        </authorList>
    </citation>
    <scope>NUCLEOTIDE SEQUENCE [LARGE SCALE GENOMIC DNA]</scope>
    <source>
        <strain evidence="2 3">Re1</strain>
    </source>
</reference>
<keyword evidence="1" id="KW-0812">Transmembrane</keyword>
<keyword evidence="1" id="KW-0472">Membrane</keyword>
<feature type="transmembrane region" description="Helical" evidence="1">
    <location>
        <begin position="208"/>
        <end position="227"/>
    </location>
</feature>
<organism evidence="2 3">
    <name type="scientific">Microbacterium commune</name>
    <dbReference type="NCBI Taxonomy" id="2762219"/>
    <lineage>
        <taxon>Bacteria</taxon>
        <taxon>Bacillati</taxon>
        <taxon>Actinomycetota</taxon>
        <taxon>Actinomycetes</taxon>
        <taxon>Micrococcales</taxon>
        <taxon>Microbacteriaceae</taxon>
        <taxon>Microbacterium</taxon>
    </lineage>
</organism>
<name>A0ABR8W3B4_9MICO</name>
<sequence>MRSPNTDVELRQLAGSASQIWSRGDNWVTLGTQMNETAGELTAIGDSSVHKSKGTDKLAEMASETAVDLSAAAVRYTDTGKALRIYAEALEAAQSWLRANEDDVRDAENAYQNAQSSHEDAVGRQRSLERVMPWEDDPEQSEVDAAAGDVSAAAATLGSAERHRDAMWTAFDDTFETWSDAYDDAVESIEKAYETAGNNDGFWESVDAVLDVLAVVLLVLSVIALVIGAPLTGLLGGIILALSAAVLALNVLKFAFGRASLGDVALAAVGLLPFGIGKVLSRGLPTLGSAMSAGRGAVVTAIRSGLPSVVTRLSIPLTPFRIPIFHPLRAIGNAFTWLRAPAVARAGLPAPSMFVNPLRAIPMGGTEAVQVQTFLQSMRTSQWATNPGVQQTISGISRSLPGLPTQILNTGLWTGFTANDIAQLAGWSPEIPVLSGVRVG</sequence>
<evidence type="ECO:0000313" key="3">
    <source>
        <dbReference type="Proteomes" id="UP000611521"/>
    </source>
</evidence>
<keyword evidence="1" id="KW-1133">Transmembrane helix</keyword>
<dbReference type="Proteomes" id="UP000611521">
    <property type="component" value="Unassembled WGS sequence"/>
</dbReference>
<evidence type="ECO:0000313" key="2">
    <source>
        <dbReference type="EMBL" id="MBD8011510.1"/>
    </source>
</evidence>
<dbReference type="RefSeq" id="WP_071644903.1">
    <property type="nucleotide sequence ID" value="NZ_JACSPX010000001.1"/>
</dbReference>
<accession>A0ABR8W3B4</accession>
<feature type="transmembrane region" description="Helical" evidence="1">
    <location>
        <begin position="233"/>
        <end position="252"/>
    </location>
</feature>
<evidence type="ECO:0000256" key="1">
    <source>
        <dbReference type="SAM" id="Phobius"/>
    </source>
</evidence>